<evidence type="ECO:0000259" key="15">
    <source>
        <dbReference type="Pfam" id="PF02775"/>
    </source>
</evidence>
<feature type="domain" description="Thiamine pyrophosphate enzyme TPP-binding" evidence="15">
    <location>
        <begin position="435"/>
        <end position="499"/>
    </location>
</feature>
<evidence type="ECO:0000256" key="4">
    <source>
        <dbReference type="ARBA" id="ARBA00013202"/>
    </source>
</evidence>
<dbReference type="InterPro" id="IPR012001">
    <property type="entry name" value="Thiamin_PyroP_enz_TPP-bd_dom"/>
</dbReference>
<keyword evidence="13" id="KW-0472">Membrane</keyword>
<dbReference type="EC" id="4.1.1.1" evidence="4"/>
<dbReference type="VEuPathDB" id="FungiDB:BO70DRAFT_364823"/>
<evidence type="ECO:0000256" key="3">
    <source>
        <dbReference type="ARBA" id="ARBA00007812"/>
    </source>
</evidence>
<dbReference type="GO" id="GO:0005829">
    <property type="term" value="C:cytosol"/>
    <property type="evidence" value="ECO:0007669"/>
    <property type="project" value="TreeGrafter"/>
</dbReference>
<name>A0A317VHA5_9EURO</name>
<dbReference type="InterPro" id="IPR029061">
    <property type="entry name" value="THDP-binding"/>
</dbReference>
<dbReference type="PROSITE" id="PS00187">
    <property type="entry name" value="TPP_ENZYMES"/>
    <property type="match status" value="1"/>
</dbReference>
<organism evidence="17 18">
    <name type="scientific">Aspergillus heteromorphus CBS 117.55</name>
    <dbReference type="NCBI Taxonomy" id="1448321"/>
    <lineage>
        <taxon>Eukaryota</taxon>
        <taxon>Fungi</taxon>
        <taxon>Dikarya</taxon>
        <taxon>Ascomycota</taxon>
        <taxon>Pezizomycotina</taxon>
        <taxon>Eurotiomycetes</taxon>
        <taxon>Eurotiomycetidae</taxon>
        <taxon>Eurotiales</taxon>
        <taxon>Aspergillaceae</taxon>
        <taxon>Aspergillus</taxon>
        <taxon>Aspergillus subgen. Circumdati</taxon>
    </lineage>
</organism>
<comment type="similarity">
    <text evidence="3 12">Belongs to the TPP enzyme family.</text>
</comment>
<dbReference type="OrthoDB" id="3970464at2759"/>
<dbReference type="PANTHER" id="PTHR43452:SF1">
    <property type="entry name" value="PYRUVATE DECARBOXYLASE C186.09-RELATED"/>
    <property type="match status" value="1"/>
</dbReference>
<dbReference type="InterPro" id="IPR012110">
    <property type="entry name" value="PDC/IPDC-like"/>
</dbReference>
<keyword evidence="10" id="KW-0456">Lyase</keyword>
<feature type="binding site" evidence="11">
    <location>
        <position position="469"/>
    </location>
    <ligand>
        <name>Mg(2+)</name>
        <dbReference type="ChEBI" id="CHEBI:18420"/>
    </ligand>
</feature>
<evidence type="ECO:0000256" key="12">
    <source>
        <dbReference type="RuleBase" id="RU362132"/>
    </source>
</evidence>
<evidence type="ECO:0000256" key="7">
    <source>
        <dbReference type="ARBA" id="ARBA00022793"/>
    </source>
</evidence>
<dbReference type="InterPro" id="IPR011766">
    <property type="entry name" value="TPP_enzyme_TPP-bd"/>
</dbReference>
<comment type="caution">
    <text evidence="17">The sequence shown here is derived from an EMBL/GenBank/DDBJ whole genome shotgun (WGS) entry which is preliminary data.</text>
</comment>
<evidence type="ECO:0000313" key="17">
    <source>
        <dbReference type="EMBL" id="PWY72282.1"/>
    </source>
</evidence>
<evidence type="ECO:0000256" key="5">
    <source>
        <dbReference type="ARBA" id="ARBA00014422"/>
    </source>
</evidence>
<dbReference type="GO" id="GO:0030976">
    <property type="term" value="F:thiamine pyrophosphate binding"/>
    <property type="evidence" value="ECO:0007669"/>
    <property type="project" value="InterPro"/>
</dbReference>
<keyword evidence="13" id="KW-0812">Transmembrane</keyword>
<dbReference type="RefSeq" id="XP_025396384.1">
    <property type="nucleotide sequence ID" value="XM_025543909.1"/>
</dbReference>
<keyword evidence="7" id="KW-0210">Decarboxylase</keyword>
<keyword evidence="17" id="KW-0670">Pyruvate</keyword>
<comment type="cofactor">
    <cofactor evidence="2">
        <name>thiamine diphosphate</name>
        <dbReference type="ChEBI" id="CHEBI:58937"/>
    </cofactor>
</comment>
<evidence type="ECO:0000256" key="1">
    <source>
        <dbReference type="ARBA" id="ARBA00001041"/>
    </source>
</evidence>
<reference evidence="17 18" key="1">
    <citation type="submission" date="2016-12" db="EMBL/GenBank/DDBJ databases">
        <title>The genomes of Aspergillus section Nigri reveals drivers in fungal speciation.</title>
        <authorList>
            <consortium name="DOE Joint Genome Institute"/>
            <person name="Vesth T.C."/>
            <person name="Nybo J."/>
            <person name="Theobald S."/>
            <person name="Brandl J."/>
            <person name="Frisvad J.C."/>
            <person name="Nielsen K.F."/>
            <person name="Lyhne E.K."/>
            <person name="Kogle M.E."/>
            <person name="Kuo A."/>
            <person name="Riley R."/>
            <person name="Clum A."/>
            <person name="Nolan M."/>
            <person name="Lipzen A."/>
            <person name="Salamov A."/>
            <person name="Henrissat B."/>
            <person name="Wiebenga A."/>
            <person name="De Vries R.P."/>
            <person name="Grigoriev I.V."/>
            <person name="Mortensen U.H."/>
            <person name="Andersen M.R."/>
            <person name="Baker S.E."/>
        </authorList>
    </citation>
    <scope>NUCLEOTIDE SEQUENCE [LARGE SCALE GENOMIC DNA]</scope>
    <source>
        <strain evidence="17 18">CBS 117.55</strain>
    </source>
</reference>
<dbReference type="Pfam" id="PF02775">
    <property type="entry name" value="TPP_enzyme_C"/>
    <property type="match status" value="1"/>
</dbReference>
<comment type="cofactor">
    <cofactor evidence="11">
        <name>Mg(2+)</name>
        <dbReference type="ChEBI" id="CHEBI:18420"/>
    </cofactor>
    <text evidence="11">Binds 1 Mg(2+) per subunit.</text>
</comment>
<dbReference type="GO" id="GO:0000287">
    <property type="term" value="F:magnesium ion binding"/>
    <property type="evidence" value="ECO:0007669"/>
    <property type="project" value="InterPro"/>
</dbReference>
<proteinExistence type="inferred from homology"/>
<dbReference type="Pfam" id="PF02776">
    <property type="entry name" value="TPP_enzyme_N"/>
    <property type="match status" value="1"/>
</dbReference>
<dbReference type="GO" id="GO:0004737">
    <property type="term" value="F:pyruvate decarboxylase activity"/>
    <property type="evidence" value="ECO:0007669"/>
    <property type="project" value="UniProtKB-EC"/>
</dbReference>
<evidence type="ECO:0000259" key="14">
    <source>
        <dbReference type="Pfam" id="PF00205"/>
    </source>
</evidence>
<evidence type="ECO:0000256" key="13">
    <source>
        <dbReference type="SAM" id="Phobius"/>
    </source>
</evidence>
<evidence type="ECO:0000256" key="6">
    <source>
        <dbReference type="ARBA" id="ARBA00022723"/>
    </source>
</evidence>
<dbReference type="GO" id="GO:0000949">
    <property type="term" value="P:aromatic amino acid family catabolic process to alcohol via Ehrlich pathway"/>
    <property type="evidence" value="ECO:0007669"/>
    <property type="project" value="TreeGrafter"/>
</dbReference>
<evidence type="ECO:0000313" key="18">
    <source>
        <dbReference type="Proteomes" id="UP000247233"/>
    </source>
</evidence>
<dbReference type="AlphaFoldDB" id="A0A317VHA5"/>
<feature type="domain" description="Thiamine pyrophosphate enzyme N-terminal TPP-binding" evidence="16">
    <location>
        <begin position="33"/>
        <end position="141"/>
    </location>
</feature>
<sequence length="523" mass="57471">MPEIPSIEAMTNAVAGKGHMSRPAPTFAQSEYNVGKYLAYRLEEIGIKDYFVIPGDFNLLLLDQILKNDNLRLVGCCNELNAGYTADGYARSSPQRVAVVVVTFMVGGLSLINAIAGAYSDRVRVIVVCGAPPSDTFGQDSLIHHTTGLKDRDQALRMFEQVTAASVRLDRTANATAILDGALIECLDKSLPVYIEVPIDIPQMPCESPMPLIVRGPPIPSPNSVRHAFNVFGSHWRAAKRPVIIVGTLARHSLATDRLVSLVEKLGCPVFCQPDAKSVFPEPHPQFQGTFWGSASDEACLEKVMRADLWVEVGSRWFDYHMVKKPKPPQVAIQPDHLRAPDGGSINSITIEDVCDTIIHSDLNSHYTEPNVSTSDVKLIRDGEGVHKPINQPLTSARILEGIQSILKRGNTLIVEAGDSWFNGQKIKLPYGVDYQKQMMYGSIGWSLPAILGSQLARPDGRTILMIGDGSFQMTAQELSTMIRLKANPVIFIFNGLGYKIQVSRPVDTIEPSNHSDWSEYIP</sequence>
<evidence type="ECO:0000256" key="11">
    <source>
        <dbReference type="PIRSR" id="PIRSR036565-2"/>
    </source>
</evidence>
<dbReference type="InterPro" id="IPR000399">
    <property type="entry name" value="TPP-bd_CS"/>
</dbReference>
<dbReference type="Gene3D" id="3.40.50.970">
    <property type="match status" value="2"/>
</dbReference>
<evidence type="ECO:0000256" key="10">
    <source>
        <dbReference type="ARBA" id="ARBA00023239"/>
    </source>
</evidence>
<evidence type="ECO:0000256" key="8">
    <source>
        <dbReference type="ARBA" id="ARBA00022842"/>
    </source>
</evidence>
<accession>A0A317VHA5</accession>
<protein>
    <recommendedName>
        <fullName evidence="5">Pyruvate decarboxylase</fullName>
        <ecNumber evidence="4">4.1.1.1</ecNumber>
    </recommendedName>
</protein>
<keyword evidence="18" id="KW-1185">Reference proteome</keyword>
<keyword evidence="9 12" id="KW-0786">Thiamine pyrophosphate</keyword>
<dbReference type="SUPFAM" id="SSF52518">
    <property type="entry name" value="Thiamin diphosphate-binding fold (THDP-binding)"/>
    <property type="match status" value="2"/>
</dbReference>
<feature type="transmembrane region" description="Helical" evidence="13">
    <location>
        <begin position="97"/>
        <end position="119"/>
    </location>
</feature>
<dbReference type="InterPro" id="IPR012000">
    <property type="entry name" value="Thiamin_PyroP_enz_cen_dom"/>
</dbReference>
<feature type="binding site" evidence="11">
    <location>
        <position position="498"/>
    </location>
    <ligand>
        <name>Mg(2+)</name>
        <dbReference type="ChEBI" id="CHEBI:18420"/>
    </ligand>
</feature>
<dbReference type="InterPro" id="IPR047213">
    <property type="entry name" value="TPP_PYR_PDC_IPDC-like"/>
</dbReference>
<comment type="catalytic activity">
    <reaction evidence="1">
        <text>a 2-oxocarboxylate + H(+) = an aldehyde + CO2</text>
        <dbReference type="Rhea" id="RHEA:11628"/>
        <dbReference type="ChEBI" id="CHEBI:15378"/>
        <dbReference type="ChEBI" id="CHEBI:16526"/>
        <dbReference type="ChEBI" id="CHEBI:17478"/>
        <dbReference type="ChEBI" id="CHEBI:35179"/>
        <dbReference type="EC" id="4.1.1.1"/>
    </reaction>
</comment>
<dbReference type="Proteomes" id="UP000247233">
    <property type="component" value="Unassembled WGS sequence"/>
</dbReference>
<dbReference type="Pfam" id="PF00205">
    <property type="entry name" value="TPP_enzyme_M"/>
    <property type="match status" value="1"/>
</dbReference>
<dbReference type="CDD" id="cd07038">
    <property type="entry name" value="TPP_PYR_PDC_IPDC_like"/>
    <property type="match status" value="1"/>
</dbReference>
<evidence type="ECO:0000259" key="16">
    <source>
        <dbReference type="Pfam" id="PF02776"/>
    </source>
</evidence>
<evidence type="ECO:0000256" key="2">
    <source>
        <dbReference type="ARBA" id="ARBA00001964"/>
    </source>
</evidence>
<keyword evidence="13" id="KW-1133">Transmembrane helix</keyword>
<gene>
    <name evidence="17" type="ORF">BO70DRAFT_364823</name>
</gene>
<dbReference type="PIRSF" id="PIRSF036565">
    <property type="entry name" value="Pyruvt_ip_decrb"/>
    <property type="match status" value="1"/>
</dbReference>
<keyword evidence="6 11" id="KW-0479">Metal-binding</keyword>
<evidence type="ECO:0000256" key="9">
    <source>
        <dbReference type="ARBA" id="ARBA00023052"/>
    </source>
</evidence>
<dbReference type="PANTHER" id="PTHR43452">
    <property type="entry name" value="PYRUVATE DECARBOXYLASE"/>
    <property type="match status" value="1"/>
</dbReference>
<feature type="domain" description="Thiamine pyrophosphate enzyme central" evidence="14">
    <location>
        <begin position="238"/>
        <end position="333"/>
    </location>
</feature>
<dbReference type="EMBL" id="MSFL01000026">
    <property type="protein sequence ID" value="PWY72282.1"/>
    <property type="molecule type" value="Genomic_DNA"/>
</dbReference>
<dbReference type="Gene3D" id="3.40.50.1220">
    <property type="entry name" value="TPP-binding domain"/>
    <property type="match status" value="1"/>
</dbReference>
<dbReference type="SUPFAM" id="SSF52467">
    <property type="entry name" value="DHS-like NAD/FAD-binding domain"/>
    <property type="match status" value="1"/>
</dbReference>
<dbReference type="STRING" id="1448321.A0A317VHA5"/>
<dbReference type="InterPro" id="IPR029035">
    <property type="entry name" value="DHS-like_NAD/FAD-binding_dom"/>
</dbReference>
<dbReference type="GeneID" id="37066146"/>
<keyword evidence="8 11" id="KW-0460">Magnesium</keyword>